<dbReference type="Proteomes" id="UP000780801">
    <property type="component" value="Unassembled WGS sequence"/>
</dbReference>
<feature type="region of interest" description="Disordered" evidence="1">
    <location>
        <begin position="1"/>
        <end position="29"/>
    </location>
</feature>
<accession>A0A9P6FWY4</accession>
<keyword evidence="3" id="KW-1185">Reference proteome</keyword>
<dbReference type="EMBL" id="JAABOA010001129">
    <property type="protein sequence ID" value="KAF9582231.1"/>
    <property type="molecule type" value="Genomic_DNA"/>
</dbReference>
<feature type="region of interest" description="Disordered" evidence="1">
    <location>
        <begin position="56"/>
        <end position="77"/>
    </location>
</feature>
<proteinExistence type="predicted"/>
<feature type="compositionally biased region" description="Polar residues" evidence="1">
    <location>
        <begin position="15"/>
        <end position="25"/>
    </location>
</feature>
<comment type="caution">
    <text evidence="2">The sequence shown here is derived from an EMBL/GenBank/DDBJ whole genome shotgun (WGS) entry which is preliminary data.</text>
</comment>
<gene>
    <name evidence="2" type="ORF">BGW38_000475</name>
</gene>
<evidence type="ECO:0000313" key="2">
    <source>
        <dbReference type="EMBL" id="KAF9582231.1"/>
    </source>
</evidence>
<dbReference type="AlphaFoldDB" id="A0A9P6FWY4"/>
<evidence type="ECO:0000313" key="3">
    <source>
        <dbReference type="Proteomes" id="UP000780801"/>
    </source>
</evidence>
<organism evidence="2 3">
    <name type="scientific">Lunasporangiospora selenospora</name>
    <dbReference type="NCBI Taxonomy" id="979761"/>
    <lineage>
        <taxon>Eukaryota</taxon>
        <taxon>Fungi</taxon>
        <taxon>Fungi incertae sedis</taxon>
        <taxon>Mucoromycota</taxon>
        <taxon>Mortierellomycotina</taxon>
        <taxon>Mortierellomycetes</taxon>
        <taxon>Mortierellales</taxon>
        <taxon>Mortierellaceae</taxon>
        <taxon>Lunasporangiospora</taxon>
    </lineage>
</organism>
<sequence length="77" mass="7980">MNSSQAKCDIETPHSHGQTSPNTASDPVILGDEAPAVDVASTTTIEENQAMYTTSSDAISSLDATSSVITSSMDMTQ</sequence>
<reference evidence="2" key="1">
    <citation type="journal article" date="2020" name="Fungal Divers.">
        <title>Resolving the Mortierellaceae phylogeny through synthesis of multi-gene phylogenetics and phylogenomics.</title>
        <authorList>
            <person name="Vandepol N."/>
            <person name="Liber J."/>
            <person name="Desiro A."/>
            <person name="Na H."/>
            <person name="Kennedy M."/>
            <person name="Barry K."/>
            <person name="Grigoriev I.V."/>
            <person name="Miller A.N."/>
            <person name="O'Donnell K."/>
            <person name="Stajich J.E."/>
            <person name="Bonito G."/>
        </authorList>
    </citation>
    <scope>NUCLEOTIDE SEQUENCE</scope>
    <source>
        <strain evidence="2">KOD1015</strain>
    </source>
</reference>
<name>A0A9P6FWY4_9FUNG</name>
<evidence type="ECO:0000256" key="1">
    <source>
        <dbReference type="SAM" id="MobiDB-lite"/>
    </source>
</evidence>
<protein>
    <submittedName>
        <fullName evidence="2">Uncharacterized protein</fullName>
    </submittedName>
</protein>